<dbReference type="GO" id="GO:0004519">
    <property type="term" value="F:endonuclease activity"/>
    <property type="evidence" value="ECO:0007669"/>
    <property type="project" value="UniProtKB-KW"/>
</dbReference>
<proteinExistence type="predicted"/>
<name>A0ABS3D968_9BACT</name>
<dbReference type="SUPFAM" id="SSF56219">
    <property type="entry name" value="DNase I-like"/>
    <property type="match status" value="1"/>
</dbReference>
<dbReference type="Gene3D" id="3.60.10.10">
    <property type="entry name" value="Endonuclease/exonuclease/phosphatase"/>
    <property type="match status" value="1"/>
</dbReference>
<dbReference type="Proteomes" id="UP000664052">
    <property type="component" value="Unassembled WGS sequence"/>
</dbReference>
<dbReference type="Pfam" id="PF03372">
    <property type="entry name" value="Exo_endo_phos"/>
    <property type="match status" value="1"/>
</dbReference>
<feature type="region of interest" description="Disordered" evidence="1">
    <location>
        <begin position="1"/>
        <end position="80"/>
    </location>
</feature>
<reference evidence="3 4" key="1">
    <citation type="submission" date="2021-02" db="EMBL/GenBank/DDBJ databases">
        <title>De Novo genome assembly of isolated myxobacteria.</title>
        <authorList>
            <person name="Stevens D.C."/>
        </authorList>
    </citation>
    <scope>NUCLEOTIDE SEQUENCE [LARGE SCALE GENOMIC DNA]</scope>
    <source>
        <strain evidence="3 4">ATCC 29039</strain>
    </source>
</reference>
<feature type="compositionally biased region" description="Polar residues" evidence="1">
    <location>
        <begin position="380"/>
        <end position="394"/>
    </location>
</feature>
<protein>
    <submittedName>
        <fullName evidence="3">Endonuclease/exonuclease/phosphatase family protein</fullName>
    </submittedName>
</protein>
<dbReference type="EMBL" id="JAFIMU010000003">
    <property type="protein sequence ID" value="MBN8226885.1"/>
    <property type="molecule type" value="Genomic_DNA"/>
</dbReference>
<keyword evidence="3" id="KW-0378">Hydrolase</keyword>
<keyword evidence="4" id="KW-1185">Reference proteome</keyword>
<sequence>MSLWSPAARDAFRARVTPKPAPRPEVTPKAPAALKPPPAHLRQQDSFTPSGPARKSPMPELNPRAIHTGYDKPQQAEDLPTKKTGTAILTLNTATGAGDEYNEKTNRKAQAQLIKDSGATVVAFQEVDVNVKRSGDQNTALAIVAGVDRDFAIFQGKNSPKPVDIYADAPETAIREGVDGTTLYQTPGGTLVTGEAFSGDDQEGGIKEDTGADATYGNATYVADPDQLTEAYTVALPTRVGGPGAASADRLAALADGQLTPEERNQLHVNNEVLRHDGASEPRAALVTRVKGPDGQERTIINVHVAAGEDNKDLRDAQLAYIAQIAAAEAKGPPARDVVVMGDLNTSTTEVQEIFGQYGLQRAVGGTSGDPDEIEDFDQVWTTAGVNTQNSAQVDTGGASDHPHAGYTEIS</sequence>
<feature type="domain" description="Endonuclease/exonuclease/phosphatase" evidence="2">
    <location>
        <begin position="90"/>
        <end position="402"/>
    </location>
</feature>
<feature type="region of interest" description="Disordered" evidence="1">
    <location>
        <begin position="366"/>
        <end position="411"/>
    </location>
</feature>
<keyword evidence="3" id="KW-0540">Nuclease</keyword>
<comment type="caution">
    <text evidence="3">The sequence shown here is derived from an EMBL/GenBank/DDBJ whole genome shotgun (WGS) entry which is preliminary data.</text>
</comment>
<dbReference type="RefSeq" id="WP_207048757.1">
    <property type="nucleotide sequence ID" value="NZ_JAFIMU010000003.1"/>
</dbReference>
<organism evidence="3 4">
    <name type="scientific">Corallococcus macrosporus</name>
    <dbReference type="NCBI Taxonomy" id="35"/>
    <lineage>
        <taxon>Bacteria</taxon>
        <taxon>Pseudomonadati</taxon>
        <taxon>Myxococcota</taxon>
        <taxon>Myxococcia</taxon>
        <taxon>Myxococcales</taxon>
        <taxon>Cystobacterineae</taxon>
        <taxon>Myxococcaceae</taxon>
        <taxon>Corallococcus</taxon>
    </lineage>
</organism>
<evidence type="ECO:0000259" key="2">
    <source>
        <dbReference type="Pfam" id="PF03372"/>
    </source>
</evidence>
<accession>A0ABS3D968</accession>
<dbReference type="InterPro" id="IPR005135">
    <property type="entry name" value="Endo/exonuclease/phosphatase"/>
</dbReference>
<gene>
    <name evidence="3" type="ORF">JYK02_05100</name>
</gene>
<dbReference type="InterPro" id="IPR036691">
    <property type="entry name" value="Endo/exonu/phosph_ase_sf"/>
</dbReference>
<evidence type="ECO:0000256" key="1">
    <source>
        <dbReference type="SAM" id="MobiDB-lite"/>
    </source>
</evidence>
<evidence type="ECO:0000313" key="4">
    <source>
        <dbReference type="Proteomes" id="UP000664052"/>
    </source>
</evidence>
<evidence type="ECO:0000313" key="3">
    <source>
        <dbReference type="EMBL" id="MBN8226885.1"/>
    </source>
</evidence>
<keyword evidence="3" id="KW-0255">Endonuclease</keyword>